<name>A0A1I1H9B1_9GAMM</name>
<evidence type="ECO:0000313" key="1">
    <source>
        <dbReference type="EMBL" id="SFC20172.1"/>
    </source>
</evidence>
<keyword evidence="2" id="KW-1185">Reference proteome</keyword>
<dbReference type="Proteomes" id="UP000198862">
    <property type="component" value="Unassembled WGS sequence"/>
</dbReference>
<gene>
    <name evidence="1" type="ORF">SAMN02745724_01104</name>
</gene>
<sequence>MRLLGISLVVLMSTNAFGYELPIKACFTEWYPYSYIKDNQPTGLSIDIYSARYQTSGINYIL</sequence>
<dbReference type="EMBL" id="FOLO01000006">
    <property type="protein sequence ID" value="SFC20172.1"/>
    <property type="molecule type" value="Genomic_DNA"/>
</dbReference>
<organism evidence="1 2">
    <name type="scientific">Pseudoalteromonas denitrificans DSM 6059</name>
    <dbReference type="NCBI Taxonomy" id="1123010"/>
    <lineage>
        <taxon>Bacteria</taxon>
        <taxon>Pseudomonadati</taxon>
        <taxon>Pseudomonadota</taxon>
        <taxon>Gammaproteobacteria</taxon>
        <taxon>Alteromonadales</taxon>
        <taxon>Pseudoalteromonadaceae</taxon>
        <taxon>Pseudoalteromonas</taxon>
    </lineage>
</organism>
<protein>
    <submittedName>
        <fullName evidence="1">Uncharacterized protein</fullName>
    </submittedName>
</protein>
<proteinExistence type="predicted"/>
<dbReference type="SUPFAM" id="SSF53850">
    <property type="entry name" value="Periplasmic binding protein-like II"/>
    <property type="match status" value="1"/>
</dbReference>
<dbReference type="AlphaFoldDB" id="A0A1I1H9B1"/>
<reference evidence="1 2" key="1">
    <citation type="submission" date="2016-10" db="EMBL/GenBank/DDBJ databases">
        <authorList>
            <person name="de Groot N.N."/>
        </authorList>
    </citation>
    <scope>NUCLEOTIDE SEQUENCE [LARGE SCALE GENOMIC DNA]</scope>
    <source>
        <strain evidence="1 2">DSM 6059</strain>
    </source>
</reference>
<accession>A0A1I1H9B1</accession>
<evidence type="ECO:0000313" key="2">
    <source>
        <dbReference type="Proteomes" id="UP000198862"/>
    </source>
</evidence>